<dbReference type="EMBL" id="JAUFQH010000010">
    <property type="protein sequence ID" value="MDN3620107.1"/>
    <property type="molecule type" value="Genomic_DNA"/>
</dbReference>
<evidence type="ECO:0000313" key="2">
    <source>
        <dbReference type="Proteomes" id="UP001228636"/>
    </source>
</evidence>
<evidence type="ECO:0000313" key="1">
    <source>
        <dbReference type="EMBL" id="MDN3620107.1"/>
    </source>
</evidence>
<proteinExistence type="predicted"/>
<accession>A0AAJ1QXU5</accession>
<reference evidence="1 2" key="1">
    <citation type="journal article" date="2014" name="Int. J. Syst. Evol. Microbiol.">
        <title>Complete genome sequence of Corynebacterium casei LMG S-19264T (=DSM 44701T), isolated from a smear-ripened cheese.</title>
        <authorList>
            <consortium name="US DOE Joint Genome Institute (JGI-PGF)"/>
            <person name="Walter F."/>
            <person name="Albersmeier A."/>
            <person name="Kalinowski J."/>
            <person name="Ruckert C."/>
        </authorList>
    </citation>
    <scope>NUCLEOTIDE SEQUENCE [LARGE SCALE GENOMIC DNA]</scope>
    <source>
        <strain evidence="1 2">CECT 8670</strain>
    </source>
</reference>
<gene>
    <name evidence="1" type="ORF">QWY81_11640</name>
</gene>
<name>A0AAJ1QXU5_9FLAO</name>
<dbReference type="Proteomes" id="UP001228636">
    <property type="component" value="Unassembled WGS sequence"/>
</dbReference>
<protein>
    <submittedName>
        <fullName evidence="1">Uncharacterized protein</fullName>
    </submittedName>
</protein>
<dbReference type="RefSeq" id="WP_261973240.1">
    <property type="nucleotide sequence ID" value="NZ_CP103460.1"/>
</dbReference>
<sequence length="229" mass="26935">MNIDNKKIVFILFLSIQSISFAQMFDYLEHSKDMTINNLSITEQINSSFDELEIKFKGLTLWELEQFKRVFIEIKKEIVDLPENKVLEIKHDKFAELYLLISESEMELDFEYLEMIDKLNSQAVKEKINYEFKPLRKVEGRIHKIIINELMTDESEMNKIKDNISTSVDIVMLPFKGLFFIEVAIQGSIDIGGDKIINEIINNYSKYFALGFFTDNREIYLEEISEVVN</sequence>
<dbReference type="AlphaFoldDB" id="A0AAJ1QXU5"/>
<organism evidence="1 2">
    <name type="scientific">Polaribacter sejongensis</name>
    <dbReference type="NCBI Taxonomy" id="985043"/>
    <lineage>
        <taxon>Bacteria</taxon>
        <taxon>Pseudomonadati</taxon>
        <taxon>Bacteroidota</taxon>
        <taxon>Flavobacteriia</taxon>
        <taxon>Flavobacteriales</taxon>
        <taxon>Flavobacteriaceae</taxon>
    </lineage>
</organism>
<comment type="caution">
    <text evidence="1">The sequence shown here is derived from an EMBL/GenBank/DDBJ whole genome shotgun (WGS) entry which is preliminary data.</text>
</comment>